<comment type="caution">
    <text evidence="1">The sequence shown here is derived from an EMBL/GenBank/DDBJ whole genome shotgun (WGS) entry which is preliminary data.</text>
</comment>
<organism evidence="1 2">
    <name type="scientific">Crotalaria pallida</name>
    <name type="common">Smooth rattlebox</name>
    <name type="synonym">Crotalaria striata</name>
    <dbReference type="NCBI Taxonomy" id="3830"/>
    <lineage>
        <taxon>Eukaryota</taxon>
        <taxon>Viridiplantae</taxon>
        <taxon>Streptophyta</taxon>
        <taxon>Embryophyta</taxon>
        <taxon>Tracheophyta</taxon>
        <taxon>Spermatophyta</taxon>
        <taxon>Magnoliopsida</taxon>
        <taxon>eudicotyledons</taxon>
        <taxon>Gunneridae</taxon>
        <taxon>Pentapetalae</taxon>
        <taxon>rosids</taxon>
        <taxon>fabids</taxon>
        <taxon>Fabales</taxon>
        <taxon>Fabaceae</taxon>
        <taxon>Papilionoideae</taxon>
        <taxon>50 kb inversion clade</taxon>
        <taxon>genistoids sensu lato</taxon>
        <taxon>core genistoids</taxon>
        <taxon>Crotalarieae</taxon>
        <taxon>Crotalaria</taxon>
    </lineage>
</organism>
<dbReference type="EMBL" id="JAYWIO010000005">
    <property type="protein sequence ID" value="KAK7259372.1"/>
    <property type="molecule type" value="Genomic_DNA"/>
</dbReference>
<reference evidence="1 2" key="1">
    <citation type="submission" date="2024-01" db="EMBL/GenBank/DDBJ databases">
        <title>The genomes of 5 underutilized Papilionoideae crops provide insights into root nodulation and disease resistanc.</title>
        <authorList>
            <person name="Yuan L."/>
        </authorList>
    </citation>
    <scope>NUCLEOTIDE SEQUENCE [LARGE SCALE GENOMIC DNA]</scope>
    <source>
        <strain evidence="1">ZHUSHIDOU_FW_LH</strain>
        <tissue evidence="1">Leaf</tissue>
    </source>
</reference>
<dbReference type="AlphaFoldDB" id="A0AAN9HYW6"/>
<protein>
    <submittedName>
        <fullName evidence="1">Uncharacterized protein</fullName>
    </submittedName>
</protein>
<proteinExistence type="predicted"/>
<sequence length="148" mass="16989">MGSWPNIALIFKRALVLKDRRLSRMTRSSKRTRGWSTNNRLPWLWRAKIPSKIQRIAWLVTKDAVPVNVMRFRQGLSLSAVILIDISCLLKKDWAVQVQQVLRETNYVVEGLAKWGSTHNGREIVWSSLPNFLALALQTDSSGVVHLR</sequence>
<evidence type="ECO:0000313" key="2">
    <source>
        <dbReference type="Proteomes" id="UP001372338"/>
    </source>
</evidence>
<evidence type="ECO:0000313" key="1">
    <source>
        <dbReference type="EMBL" id="KAK7259372.1"/>
    </source>
</evidence>
<gene>
    <name evidence="1" type="ORF">RIF29_24979</name>
</gene>
<keyword evidence="2" id="KW-1185">Reference proteome</keyword>
<accession>A0AAN9HYW6</accession>
<dbReference type="Proteomes" id="UP001372338">
    <property type="component" value="Unassembled WGS sequence"/>
</dbReference>
<name>A0AAN9HYW6_CROPI</name>